<dbReference type="PANTHER" id="PTHR30472">
    <property type="entry name" value="FERRIC ENTEROBACTIN TRANSPORT SYSTEM PERMEASE PROTEIN"/>
    <property type="match status" value="1"/>
</dbReference>
<keyword evidence="3" id="KW-0813">Transport</keyword>
<dbReference type="AlphaFoldDB" id="A0A8J8PFG1"/>
<keyword evidence="4" id="KW-1003">Cell membrane</keyword>
<feature type="transmembrane region" description="Helical" evidence="8">
    <location>
        <begin position="205"/>
        <end position="226"/>
    </location>
</feature>
<dbReference type="Gene3D" id="1.10.3470.10">
    <property type="entry name" value="ABC transporter involved in vitamin B12 uptake, BtuC"/>
    <property type="match status" value="1"/>
</dbReference>
<feature type="transmembrane region" description="Helical" evidence="8">
    <location>
        <begin position="117"/>
        <end position="134"/>
    </location>
</feature>
<evidence type="ECO:0000256" key="4">
    <source>
        <dbReference type="ARBA" id="ARBA00022475"/>
    </source>
</evidence>
<name>A0A8J8PFG1_9ARCH</name>
<feature type="transmembrane region" description="Helical" evidence="8">
    <location>
        <begin position="293"/>
        <end position="320"/>
    </location>
</feature>
<dbReference type="SUPFAM" id="SSF81345">
    <property type="entry name" value="ABC transporter involved in vitamin B12 uptake, BtuC"/>
    <property type="match status" value="1"/>
</dbReference>
<reference evidence="9" key="1">
    <citation type="submission" date="2016-03" db="EMBL/GenBank/DDBJ databases">
        <authorList>
            <person name="Borrel G."/>
            <person name="Mccann A."/>
            <person name="O'Toole P.W."/>
        </authorList>
    </citation>
    <scope>NUCLEOTIDE SEQUENCE</scope>
    <source>
        <strain evidence="9">183</strain>
    </source>
</reference>
<evidence type="ECO:0000313" key="9">
    <source>
        <dbReference type="EMBL" id="TQS82529.1"/>
    </source>
</evidence>
<dbReference type="InterPro" id="IPR037294">
    <property type="entry name" value="ABC_BtuC-like"/>
</dbReference>
<evidence type="ECO:0000256" key="5">
    <source>
        <dbReference type="ARBA" id="ARBA00022692"/>
    </source>
</evidence>
<dbReference type="Proteomes" id="UP000752814">
    <property type="component" value="Unassembled WGS sequence"/>
</dbReference>
<feature type="transmembrane region" description="Helical" evidence="8">
    <location>
        <begin position="54"/>
        <end position="77"/>
    </location>
</feature>
<protein>
    <submittedName>
        <fullName evidence="9">Uncharacterized protein</fullName>
    </submittedName>
</protein>
<dbReference type="EMBL" id="LVVT01000017">
    <property type="protein sequence ID" value="TQS82529.1"/>
    <property type="molecule type" value="Genomic_DNA"/>
</dbReference>
<keyword evidence="7 8" id="KW-0472">Membrane</keyword>
<dbReference type="GO" id="GO:0033214">
    <property type="term" value="P:siderophore-iron import into cell"/>
    <property type="evidence" value="ECO:0007669"/>
    <property type="project" value="TreeGrafter"/>
</dbReference>
<evidence type="ECO:0000256" key="2">
    <source>
        <dbReference type="ARBA" id="ARBA00007935"/>
    </source>
</evidence>
<evidence type="ECO:0000256" key="8">
    <source>
        <dbReference type="SAM" id="Phobius"/>
    </source>
</evidence>
<feature type="transmembrane region" description="Helical" evidence="8">
    <location>
        <begin position="146"/>
        <end position="166"/>
    </location>
</feature>
<sequence length="388" mass="42379">MANIKIKNTLRDVKFHTRISGYTLNRIRPQALQGNENETDLVVHQYKAYKYSKYIFLLGFVVLFFVLVGLTLGIGAYKISFTEVYQIIIDRFLNWNLWEETKTISESVVWDQRMPRMLTASFVGIGLAVAGTAMQSMMKNPLADPYTTGISSGAAFGATLAITMGISVVSGYYGQILNAFIFAMVPALVILLLSRYRRPSPAMMILTGISIMYIFNAVQSFMMLQADPNAASAVYKWTVGSIGTSSWSTLPFIVIIVAVGTAAIQLLTKTLNTMNSGDSYAKSLGINVDRVRIVTMVVVSLLAAGIVSFTGIIGFVGLVAPHIARIFVGSDNRILVPASALMGACLMIFSDTIAHLVSPFELPIGIVTALIGGPLFMILILRQKKEVW</sequence>
<comment type="subcellular location">
    <subcellularLocation>
        <location evidence="1">Cell membrane</location>
        <topology evidence="1">Multi-pass membrane protein</topology>
    </subcellularLocation>
</comment>
<feature type="transmembrane region" description="Helical" evidence="8">
    <location>
        <begin position="172"/>
        <end position="193"/>
    </location>
</feature>
<evidence type="ECO:0000313" key="10">
    <source>
        <dbReference type="Proteomes" id="UP000752814"/>
    </source>
</evidence>
<comment type="similarity">
    <text evidence="2">Belongs to the binding-protein-dependent transport system permease family. FecCD subfamily.</text>
</comment>
<dbReference type="FunFam" id="1.10.3470.10:FF:000001">
    <property type="entry name" value="Vitamin B12 ABC transporter permease BtuC"/>
    <property type="match status" value="1"/>
</dbReference>
<keyword evidence="5 8" id="KW-0812">Transmembrane</keyword>
<gene>
    <name evidence="9" type="ORF">A3207_09015</name>
</gene>
<dbReference type="InterPro" id="IPR000522">
    <property type="entry name" value="ABC_transptr_permease_BtuC"/>
</dbReference>
<comment type="caution">
    <text evidence="9">The sequence shown here is derived from an EMBL/GenBank/DDBJ whole genome shotgun (WGS) entry which is preliminary data.</text>
</comment>
<evidence type="ECO:0000256" key="6">
    <source>
        <dbReference type="ARBA" id="ARBA00022989"/>
    </source>
</evidence>
<organism evidence="9 10">
    <name type="scientific">Candidatus Methanomassiliicoccus intestinalis</name>
    <dbReference type="NCBI Taxonomy" id="1406512"/>
    <lineage>
        <taxon>Archaea</taxon>
        <taxon>Methanobacteriati</taxon>
        <taxon>Thermoplasmatota</taxon>
        <taxon>Thermoplasmata</taxon>
        <taxon>Methanomassiliicoccales</taxon>
        <taxon>Methanomassiliicoccaceae</taxon>
        <taxon>Methanomassiliicoccus</taxon>
    </lineage>
</organism>
<keyword evidence="6 8" id="KW-1133">Transmembrane helix</keyword>
<evidence type="ECO:0000256" key="3">
    <source>
        <dbReference type="ARBA" id="ARBA00022448"/>
    </source>
</evidence>
<dbReference type="RefSeq" id="WP_400256358.1">
    <property type="nucleotide sequence ID" value="NZ_CAYAYE010000035.1"/>
</dbReference>
<dbReference type="GO" id="GO:0022857">
    <property type="term" value="F:transmembrane transporter activity"/>
    <property type="evidence" value="ECO:0007669"/>
    <property type="project" value="InterPro"/>
</dbReference>
<feature type="transmembrane region" description="Helical" evidence="8">
    <location>
        <begin position="246"/>
        <end position="267"/>
    </location>
</feature>
<dbReference type="GO" id="GO:0005886">
    <property type="term" value="C:plasma membrane"/>
    <property type="evidence" value="ECO:0007669"/>
    <property type="project" value="UniProtKB-SubCell"/>
</dbReference>
<feature type="transmembrane region" description="Helical" evidence="8">
    <location>
        <begin position="362"/>
        <end position="381"/>
    </location>
</feature>
<dbReference type="Pfam" id="PF01032">
    <property type="entry name" value="FecCD"/>
    <property type="match status" value="1"/>
</dbReference>
<evidence type="ECO:0000256" key="1">
    <source>
        <dbReference type="ARBA" id="ARBA00004651"/>
    </source>
</evidence>
<dbReference type="PANTHER" id="PTHR30472:SF25">
    <property type="entry name" value="ABC TRANSPORTER PERMEASE PROTEIN MJ0876-RELATED"/>
    <property type="match status" value="1"/>
</dbReference>
<dbReference type="CDD" id="cd06550">
    <property type="entry name" value="TM_ABC_iron-siderophores_like"/>
    <property type="match status" value="1"/>
</dbReference>
<accession>A0A8J8PFG1</accession>
<evidence type="ECO:0000256" key="7">
    <source>
        <dbReference type="ARBA" id="ARBA00023136"/>
    </source>
</evidence>
<proteinExistence type="inferred from homology"/>